<dbReference type="InterPro" id="IPR003594">
    <property type="entry name" value="HATPase_dom"/>
</dbReference>
<organism evidence="5 6">
    <name type="scientific">Rubricoccus marinus</name>
    <dbReference type="NCBI Taxonomy" id="716817"/>
    <lineage>
        <taxon>Bacteria</taxon>
        <taxon>Pseudomonadati</taxon>
        <taxon>Rhodothermota</taxon>
        <taxon>Rhodothermia</taxon>
        <taxon>Rhodothermales</taxon>
        <taxon>Rubricoccaceae</taxon>
        <taxon>Rubricoccus</taxon>
    </lineage>
</organism>
<dbReference type="EMBL" id="MQWB01000001">
    <property type="protein sequence ID" value="OZC02041.1"/>
    <property type="molecule type" value="Genomic_DNA"/>
</dbReference>
<dbReference type="Gene3D" id="3.30.565.10">
    <property type="entry name" value="Histidine kinase-like ATPase, C-terminal domain"/>
    <property type="match status" value="1"/>
</dbReference>
<gene>
    <name evidence="5" type="ORF">BSZ36_03015</name>
</gene>
<evidence type="ECO:0000256" key="3">
    <source>
        <dbReference type="SAM" id="Phobius"/>
    </source>
</evidence>
<feature type="domain" description="Histidine kinase" evidence="4">
    <location>
        <begin position="275"/>
        <end position="371"/>
    </location>
</feature>
<reference evidence="5 6" key="1">
    <citation type="submission" date="2016-11" db="EMBL/GenBank/DDBJ databases">
        <title>Study of marine rhodopsin-containing bacteria.</title>
        <authorList>
            <person name="Yoshizawa S."/>
            <person name="Kumagai Y."/>
            <person name="Kogure K."/>
        </authorList>
    </citation>
    <scope>NUCLEOTIDE SEQUENCE [LARGE SCALE GENOMIC DNA]</scope>
    <source>
        <strain evidence="5 6">SG-29</strain>
    </source>
</reference>
<dbReference type="SMART" id="SM00387">
    <property type="entry name" value="HATPase_c"/>
    <property type="match status" value="1"/>
</dbReference>
<dbReference type="PROSITE" id="PS50109">
    <property type="entry name" value="HIS_KIN"/>
    <property type="match status" value="1"/>
</dbReference>
<feature type="transmembrane region" description="Helical" evidence="3">
    <location>
        <begin position="21"/>
        <end position="43"/>
    </location>
</feature>
<dbReference type="EC" id="2.7.13.3" evidence="2"/>
<dbReference type="InterPro" id="IPR004358">
    <property type="entry name" value="Sig_transdc_His_kin-like_C"/>
</dbReference>
<dbReference type="RefSeq" id="WP_094545866.1">
    <property type="nucleotide sequence ID" value="NZ_MQWB01000001.1"/>
</dbReference>
<keyword evidence="3" id="KW-0812">Transmembrane</keyword>
<proteinExistence type="predicted"/>
<dbReference type="SUPFAM" id="SSF55874">
    <property type="entry name" value="ATPase domain of HSP90 chaperone/DNA topoisomerase II/histidine kinase"/>
    <property type="match status" value="1"/>
</dbReference>
<dbReference type="Pfam" id="PF06580">
    <property type="entry name" value="His_kinase"/>
    <property type="match status" value="1"/>
</dbReference>
<comment type="caution">
    <text evidence="5">The sequence shown here is derived from an EMBL/GenBank/DDBJ whole genome shotgun (WGS) entry which is preliminary data.</text>
</comment>
<protein>
    <recommendedName>
        <fullName evidence="2">histidine kinase</fullName>
        <ecNumber evidence="2">2.7.13.3</ecNumber>
    </recommendedName>
</protein>
<feature type="transmembrane region" description="Helical" evidence="3">
    <location>
        <begin position="94"/>
        <end position="115"/>
    </location>
</feature>
<dbReference type="InterPro" id="IPR050640">
    <property type="entry name" value="Bact_2-comp_sensor_kinase"/>
</dbReference>
<dbReference type="InterPro" id="IPR036890">
    <property type="entry name" value="HATPase_C_sf"/>
</dbReference>
<name>A0A259TWE5_9BACT</name>
<dbReference type="InterPro" id="IPR010559">
    <property type="entry name" value="Sig_transdc_His_kin_internal"/>
</dbReference>
<feature type="transmembrane region" description="Helical" evidence="3">
    <location>
        <begin position="63"/>
        <end position="82"/>
    </location>
</feature>
<dbReference type="GO" id="GO:0000155">
    <property type="term" value="F:phosphorelay sensor kinase activity"/>
    <property type="evidence" value="ECO:0007669"/>
    <property type="project" value="InterPro"/>
</dbReference>
<dbReference type="OrthoDB" id="9792992at2"/>
<evidence type="ECO:0000256" key="1">
    <source>
        <dbReference type="ARBA" id="ARBA00000085"/>
    </source>
</evidence>
<dbReference type="PANTHER" id="PTHR34220:SF9">
    <property type="entry name" value="SIGNAL TRANSDUCTION HISTIDINE KINASE INTERNAL REGION DOMAIN-CONTAINING PROTEIN"/>
    <property type="match status" value="1"/>
</dbReference>
<sequence>MAVAVSYPAPLPAPRQRRGRGLVLLALWAVPAAVALGQIYIAQTLGGEPVDWPLALWTTLPNWALWALMTPAVAWLALRFALGRVPVWQLVVAHGLGAALALGFHAVGNVAAFQIAGLPAQWTLGDIQTHYALRAHVNAVAYALVVAGTWAWAASRQRQAREAREAALRATLAETELGALRMQLRPHFLFNALHAVGATVRQGESEKAVSMISSLGDLLRLSLEADGTDEIPLRRELDVLDRYLTLEQVRFSDRLTVSVEADDDARGALIPAWSLQPLVENALKHGIAPKPGPARLSVRARREGDALVVEVEDDGIGPAASGARARTAGTGVGLANTRARLDALYGTDASLTLAPGESTGALATLTLPYRLA</sequence>
<keyword evidence="3" id="KW-1133">Transmembrane helix</keyword>
<dbReference type="GO" id="GO:0016020">
    <property type="term" value="C:membrane"/>
    <property type="evidence" value="ECO:0007669"/>
    <property type="project" value="InterPro"/>
</dbReference>
<dbReference type="Pfam" id="PF02518">
    <property type="entry name" value="HATPase_c"/>
    <property type="match status" value="1"/>
</dbReference>
<evidence type="ECO:0000313" key="6">
    <source>
        <dbReference type="Proteomes" id="UP000216446"/>
    </source>
</evidence>
<evidence type="ECO:0000259" key="4">
    <source>
        <dbReference type="PROSITE" id="PS50109"/>
    </source>
</evidence>
<evidence type="ECO:0000256" key="2">
    <source>
        <dbReference type="ARBA" id="ARBA00012438"/>
    </source>
</evidence>
<feature type="transmembrane region" description="Helical" evidence="3">
    <location>
        <begin position="135"/>
        <end position="154"/>
    </location>
</feature>
<comment type="catalytic activity">
    <reaction evidence="1">
        <text>ATP + protein L-histidine = ADP + protein N-phospho-L-histidine.</text>
        <dbReference type="EC" id="2.7.13.3"/>
    </reaction>
</comment>
<dbReference type="PRINTS" id="PR00344">
    <property type="entry name" value="BCTRLSENSOR"/>
</dbReference>
<dbReference type="InParanoid" id="A0A259TWE5"/>
<dbReference type="InterPro" id="IPR005467">
    <property type="entry name" value="His_kinase_dom"/>
</dbReference>
<dbReference type="Proteomes" id="UP000216446">
    <property type="component" value="Unassembled WGS sequence"/>
</dbReference>
<keyword evidence="3" id="KW-0472">Membrane</keyword>
<dbReference type="PANTHER" id="PTHR34220">
    <property type="entry name" value="SENSOR HISTIDINE KINASE YPDA"/>
    <property type="match status" value="1"/>
</dbReference>
<keyword evidence="6" id="KW-1185">Reference proteome</keyword>
<accession>A0A259TWE5</accession>
<dbReference type="AlphaFoldDB" id="A0A259TWE5"/>
<evidence type="ECO:0000313" key="5">
    <source>
        <dbReference type="EMBL" id="OZC02041.1"/>
    </source>
</evidence>